<keyword evidence="8" id="KW-0326">Glycosidase</keyword>
<evidence type="ECO:0000256" key="11">
    <source>
        <dbReference type="ARBA" id="ARBA00026107"/>
    </source>
</evidence>
<reference evidence="14 15" key="1">
    <citation type="journal article" date="2018" name="BMC Genomics">
        <title>Genomic evidence for intraspecific hybridization in a clonal and extremely halotolerant yeast.</title>
        <authorList>
            <person name="Gostincar C."/>
            <person name="Stajich J.E."/>
            <person name="Zupancic J."/>
            <person name="Zalar P."/>
            <person name="Gunde-Cimerman N."/>
        </authorList>
    </citation>
    <scope>NUCLEOTIDE SEQUENCE [LARGE SCALE GENOMIC DNA]</scope>
    <source>
        <strain evidence="14 15">EXF-2682</strain>
    </source>
</reference>
<comment type="similarity">
    <text evidence="2">Belongs to the glycosyl hydrolase 3 family.</text>
</comment>
<proteinExistence type="inferred from homology"/>
<dbReference type="Gene3D" id="2.60.40.10">
    <property type="entry name" value="Immunoglobulins"/>
    <property type="match status" value="1"/>
</dbReference>
<dbReference type="SMART" id="SM01217">
    <property type="entry name" value="Fn3_like"/>
    <property type="match status" value="1"/>
</dbReference>
<evidence type="ECO:0000256" key="10">
    <source>
        <dbReference type="ARBA" id="ARBA00024574"/>
    </source>
</evidence>
<keyword evidence="6" id="KW-0325">Glycoprotein</keyword>
<dbReference type="UniPathway" id="UPA00114"/>
<feature type="domain" description="WSC" evidence="13">
    <location>
        <begin position="32"/>
        <end position="128"/>
    </location>
</feature>
<evidence type="ECO:0000256" key="5">
    <source>
        <dbReference type="ARBA" id="ARBA00022801"/>
    </source>
</evidence>
<dbReference type="Gene3D" id="3.40.50.1700">
    <property type="entry name" value="Glycoside hydrolase family 3 C-terminal domain"/>
    <property type="match status" value="1"/>
</dbReference>
<dbReference type="PANTHER" id="PTHR42721:SF3">
    <property type="entry name" value="BETA-D-XYLOSIDASE 5-RELATED"/>
    <property type="match status" value="1"/>
</dbReference>
<evidence type="ECO:0000259" key="13">
    <source>
        <dbReference type="PROSITE" id="PS51212"/>
    </source>
</evidence>
<dbReference type="PROSITE" id="PS51212">
    <property type="entry name" value="WSC"/>
    <property type="match status" value="1"/>
</dbReference>
<evidence type="ECO:0000256" key="3">
    <source>
        <dbReference type="ARBA" id="ARBA00022651"/>
    </source>
</evidence>
<feature type="signal peptide" evidence="12">
    <location>
        <begin position="1"/>
        <end position="21"/>
    </location>
</feature>
<dbReference type="GO" id="GO:0031222">
    <property type="term" value="P:arabinan catabolic process"/>
    <property type="evidence" value="ECO:0007669"/>
    <property type="project" value="TreeGrafter"/>
</dbReference>
<dbReference type="GO" id="GO:0045493">
    <property type="term" value="P:xylan catabolic process"/>
    <property type="evidence" value="ECO:0007669"/>
    <property type="project" value="UniProtKB-UniPathway"/>
</dbReference>
<keyword evidence="7" id="KW-0119">Carbohydrate metabolism</keyword>
<dbReference type="InterPro" id="IPR036962">
    <property type="entry name" value="Glyco_hydro_3_N_sf"/>
</dbReference>
<feature type="chain" id="PRO_5018022283" description="xylan 1,4-beta-xylosidase" evidence="12">
    <location>
        <begin position="22"/>
        <end position="909"/>
    </location>
</feature>
<comment type="pathway">
    <text evidence="1">Glycan degradation; xylan degradation.</text>
</comment>
<dbReference type="Gene3D" id="3.20.20.300">
    <property type="entry name" value="Glycoside hydrolase, family 3, N-terminal domain"/>
    <property type="match status" value="1"/>
</dbReference>
<sequence length="909" mass="98914">MRKQATGFLAFAATIGVGVSAECPPVSDYEASISHLGCFNDNEYGRALRGLFIDFGDENDPQRCGNFCGRYGYDYSAVGRGSQCFCGQLGTLPEPSNPTNASDCSVTCPGDSSVSCGGPSEPFDAQRVDIYSIANPNTDAPRRRVPACSTSPLCSHDICDTSLSISDRVKSLIGEMTLEEKVQQTTNVALGVGRLGLFGYTWWNEALHGYAAAPGSQFNIPSDAEFGSATSFPLPILMGAAFDDELISQVASVIGMESRAFANYEWSGLDFWTPDINNFVEPRWGRGQEVPSEDSYHVASYVRQLIPGLQGGLDNLDEKQIIATCKHYIANNAETNRYGENYDPTRQDLGEYYLPPFKACMRDVGSGSLMCAYNAALGVPMCANEYFQEDILRGQWNFTAPYNYITSDCGAVGYIFTDHEFVDNATAAAAVAMNAGTDLNCGNTYNNLVEAVQNGWTSENRIDEALNRLYNALFTVGFFDGQEEYTNLGWSDVNLPSSQALAYKAAWEGITLIKNDGLLPLQSEPARVAFIGPYGNATEQLQGIYAGVAPYLVSPLQAASAQWSSVDYALGTQINASSTENFTEAINIASSADLIVYLGGLDSTVERETIDRPTLAWPGNQLDLINELSNLDKPLAVVQFGGGQVDDSPLLANDNVKALLWAAYPGQEGGNAIVDVMTGKQSPAGRLTTTQYPAEFADQVGLFNPDLRPNENGSYPGRTYKWYTGDAVVPFGFGLHYTDFDFEWAEHSRMHHKIPIHALGHKHWKPHHGHEKSGPMDTKVFTTLSACIKNVGSRSSDYVGLLFLSTPDAGPAPYPDKWLVSYSRAHDIQAGESATIALPVELGWLARANEEGDLVVYPGHYTFSLDIDAKISFDFELFGEPLVVDTLAERGTYNFTVPVYPQSNELIAG</sequence>
<evidence type="ECO:0000256" key="12">
    <source>
        <dbReference type="SAM" id="SignalP"/>
    </source>
</evidence>
<dbReference type="Proteomes" id="UP000269276">
    <property type="component" value="Unassembled WGS sequence"/>
</dbReference>
<protein>
    <recommendedName>
        <fullName evidence="11">xylan 1,4-beta-xylosidase</fullName>
        <ecNumber evidence="11">3.2.1.37</ecNumber>
    </recommendedName>
</protein>
<keyword evidence="5" id="KW-0378">Hydrolase</keyword>
<dbReference type="SUPFAM" id="SSF52279">
    <property type="entry name" value="Beta-D-glucan exohydrolase, C-terminal domain"/>
    <property type="match status" value="1"/>
</dbReference>
<dbReference type="Pfam" id="PF01822">
    <property type="entry name" value="WSC"/>
    <property type="match status" value="1"/>
</dbReference>
<gene>
    <name evidence="14" type="ORF">D0863_03278</name>
</gene>
<dbReference type="GO" id="GO:0046556">
    <property type="term" value="F:alpha-L-arabinofuranosidase activity"/>
    <property type="evidence" value="ECO:0007669"/>
    <property type="project" value="TreeGrafter"/>
</dbReference>
<dbReference type="InterPro" id="IPR013783">
    <property type="entry name" value="Ig-like_fold"/>
</dbReference>
<evidence type="ECO:0000256" key="1">
    <source>
        <dbReference type="ARBA" id="ARBA00004851"/>
    </source>
</evidence>
<comment type="caution">
    <text evidence="14">The sequence shown here is derived from an EMBL/GenBank/DDBJ whole genome shotgun (WGS) entry which is preliminary data.</text>
</comment>
<accession>A0A3M7ECK8</accession>
<evidence type="ECO:0000313" key="14">
    <source>
        <dbReference type="EMBL" id="RMY74322.1"/>
    </source>
</evidence>
<evidence type="ECO:0000256" key="9">
    <source>
        <dbReference type="ARBA" id="ARBA00023326"/>
    </source>
</evidence>
<dbReference type="PRINTS" id="PR00133">
    <property type="entry name" value="GLHYDRLASE3"/>
</dbReference>
<dbReference type="InterPro" id="IPR044993">
    <property type="entry name" value="BXL"/>
</dbReference>
<dbReference type="InterPro" id="IPR017853">
    <property type="entry name" value="GH"/>
</dbReference>
<keyword evidence="3" id="KW-0858">Xylan degradation</keyword>
<evidence type="ECO:0000256" key="4">
    <source>
        <dbReference type="ARBA" id="ARBA00022729"/>
    </source>
</evidence>
<evidence type="ECO:0000256" key="7">
    <source>
        <dbReference type="ARBA" id="ARBA00023277"/>
    </source>
</evidence>
<comment type="catalytic activity">
    <reaction evidence="10">
        <text>Hydrolysis of (1-&gt;4)-beta-D-xylans, to remove successive D-xylose residues from the non-reducing termini.</text>
        <dbReference type="EC" id="3.2.1.37"/>
    </reaction>
</comment>
<evidence type="ECO:0000313" key="15">
    <source>
        <dbReference type="Proteomes" id="UP000269276"/>
    </source>
</evidence>
<evidence type="ECO:0000256" key="8">
    <source>
        <dbReference type="ARBA" id="ARBA00023295"/>
    </source>
</evidence>
<dbReference type="InterPro" id="IPR036881">
    <property type="entry name" value="Glyco_hydro_3_C_sf"/>
</dbReference>
<dbReference type="InterPro" id="IPR002889">
    <property type="entry name" value="WSC_carb-bd"/>
</dbReference>
<keyword evidence="4 12" id="KW-0732">Signal</keyword>
<dbReference type="SMART" id="SM00321">
    <property type="entry name" value="WSC"/>
    <property type="match status" value="1"/>
</dbReference>
<dbReference type="EMBL" id="QWIP01000077">
    <property type="protein sequence ID" value="RMY74322.1"/>
    <property type="molecule type" value="Genomic_DNA"/>
</dbReference>
<dbReference type="VEuPathDB" id="FungiDB:BTJ68_03201"/>
<dbReference type="InterPro" id="IPR001764">
    <property type="entry name" value="Glyco_hydro_3_N"/>
</dbReference>
<dbReference type="SUPFAM" id="SSF51445">
    <property type="entry name" value="(Trans)glycosidases"/>
    <property type="match status" value="1"/>
</dbReference>
<dbReference type="InterPro" id="IPR002772">
    <property type="entry name" value="Glyco_hydro_3_C"/>
</dbReference>
<evidence type="ECO:0000256" key="6">
    <source>
        <dbReference type="ARBA" id="ARBA00023180"/>
    </source>
</evidence>
<dbReference type="OrthoDB" id="47059at2759"/>
<dbReference type="Pfam" id="PF01915">
    <property type="entry name" value="Glyco_hydro_3_C"/>
    <property type="match status" value="1"/>
</dbReference>
<organism evidence="14 15">
    <name type="scientific">Hortaea werneckii</name>
    <name type="common">Black yeast</name>
    <name type="synonym">Cladosporium werneckii</name>
    <dbReference type="NCBI Taxonomy" id="91943"/>
    <lineage>
        <taxon>Eukaryota</taxon>
        <taxon>Fungi</taxon>
        <taxon>Dikarya</taxon>
        <taxon>Ascomycota</taxon>
        <taxon>Pezizomycotina</taxon>
        <taxon>Dothideomycetes</taxon>
        <taxon>Dothideomycetidae</taxon>
        <taxon>Mycosphaerellales</taxon>
        <taxon>Teratosphaeriaceae</taxon>
        <taxon>Hortaea</taxon>
    </lineage>
</organism>
<name>A0A3M7ECK8_HORWE</name>
<dbReference type="PANTHER" id="PTHR42721">
    <property type="entry name" value="SUGAR HYDROLASE-RELATED"/>
    <property type="match status" value="1"/>
</dbReference>
<dbReference type="AlphaFoldDB" id="A0A3M7ECK8"/>
<keyword evidence="9" id="KW-0624">Polysaccharide degradation</keyword>
<dbReference type="GO" id="GO:0009044">
    <property type="term" value="F:xylan 1,4-beta-xylosidase activity"/>
    <property type="evidence" value="ECO:0007669"/>
    <property type="project" value="UniProtKB-EC"/>
</dbReference>
<dbReference type="Pfam" id="PF00933">
    <property type="entry name" value="Glyco_hydro_3"/>
    <property type="match status" value="1"/>
</dbReference>
<evidence type="ECO:0000256" key="2">
    <source>
        <dbReference type="ARBA" id="ARBA00005336"/>
    </source>
</evidence>
<dbReference type="InterPro" id="IPR026891">
    <property type="entry name" value="Fn3-like"/>
</dbReference>
<dbReference type="EC" id="3.2.1.37" evidence="11"/>